<evidence type="ECO:0000256" key="3">
    <source>
        <dbReference type="ARBA" id="ARBA00023125"/>
    </source>
</evidence>
<comment type="similarity">
    <text evidence="1">Belongs to the type-I restriction system S methylase family.</text>
</comment>
<dbReference type="InterPro" id="IPR000055">
    <property type="entry name" value="Restrct_endonuc_typeI_TRD"/>
</dbReference>
<dbReference type="AlphaFoldDB" id="A0A1X7J4N8"/>
<name>A0A1X7J4N8_9BACT</name>
<evidence type="ECO:0000256" key="2">
    <source>
        <dbReference type="ARBA" id="ARBA00022747"/>
    </source>
</evidence>
<dbReference type="SUPFAM" id="SSF116734">
    <property type="entry name" value="DNA methylase specificity domain"/>
    <property type="match status" value="2"/>
</dbReference>
<dbReference type="PANTHER" id="PTHR43140">
    <property type="entry name" value="TYPE-1 RESTRICTION ENZYME ECOKI SPECIFICITY PROTEIN"/>
    <property type="match status" value="1"/>
</dbReference>
<reference evidence="6" key="1">
    <citation type="submission" date="2017-04" db="EMBL/GenBank/DDBJ databases">
        <authorList>
            <person name="Varghese N."/>
            <person name="Submissions S."/>
        </authorList>
    </citation>
    <scope>NUCLEOTIDE SEQUENCE [LARGE SCALE GENOMIC DNA]</scope>
    <source>
        <strain evidence="6">DSM 4125</strain>
    </source>
</reference>
<dbReference type="Pfam" id="PF01420">
    <property type="entry name" value="Methylase_S"/>
    <property type="match status" value="2"/>
</dbReference>
<sequence length="445" mass="50505">MKSTWLYRELGEIIKTTSGGTPLRSNSDFYNGNIPWIKSGELKHNIIFNAEEHISEEAIRKSSAKLFPAGTILIALYGATIGKLAILGIPASTNQAVCGIYKNDIFETKFLFNYLFHKKQKLIDQGAGGAQPNISQTILKKLSVPVVPLPEQRSIVSKIEQLFSELDNGIVNLKSAKEKLEVYRQAVLKRAFEGELTKEWRFQQDLPNAAEPIPIYVKNENIKNELPKDWEWVKLGSVLLHSKEKYKPETIQKQFYIGLEHILKDKGELSNNVCEEVIKTVKNKFKKGQILYGKLRPYLNKAYLAKESGVCSTDILVFDLSKNILGEFAINYILSRRFVNDMSENTSGVNLPRVSTKYINNYLVPLPHVSEQKQIVQEIESRLSVSDKLAESINESLEKSEALRQSILKKAFSGELLTEKELDACKQEADWEPAEKLLERIKKSK</sequence>
<organism evidence="5 6">
    <name type="scientific">Marivirga sericea</name>
    <dbReference type="NCBI Taxonomy" id="1028"/>
    <lineage>
        <taxon>Bacteria</taxon>
        <taxon>Pseudomonadati</taxon>
        <taxon>Bacteroidota</taxon>
        <taxon>Cytophagia</taxon>
        <taxon>Cytophagales</taxon>
        <taxon>Marivirgaceae</taxon>
        <taxon>Marivirga</taxon>
    </lineage>
</organism>
<dbReference type="InterPro" id="IPR051212">
    <property type="entry name" value="Type-I_RE_S_subunit"/>
</dbReference>
<dbReference type="RefSeq" id="WP_085516247.1">
    <property type="nucleotide sequence ID" value="NZ_FXAW01000002.1"/>
</dbReference>
<keyword evidence="6" id="KW-1185">Reference proteome</keyword>
<dbReference type="OrthoDB" id="825893at2"/>
<evidence type="ECO:0000313" key="5">
    <source>
        <dbReference type="EMBL" id="SMG22633.1"/>
    </source>
</evidence>
<dbReference type="Gene3D" id="3.90.220.20">
    <property type="entry name" value="DNA methylase specificity domains"/>
    <property type="match status" value="2"/>
</dbReference>
<feature type="domain" description="Type I restriction modification DNA specificity" evidence="4">
    <location>
        <begin position="3"/>
        <end position="170"/>
    </location>
</feature>
<feature type="domain" description="Type I restriction modification DNA specificity" evidence="4">
    <location>
        <begin position="227"/>
        <end position="398"/>
    </location>
</feature>
<dbReference type="InterPro" id="IPR044946">
    <property type="entry name" value="Restrct_endonuc_typeI_TRD_sf"/>
</dbReference>
<dbReference type="STRING" id="1028.SAMN05661096_01283"/>
<dbReference type="PANTHER" id="PTHR43140:SF1">
    <property type="entry name" value="TYPE I RESTRICTION ENZYME ECOKI SPECIFICITY SUBUNIT"/>
    <property type="match status" value="1"/>
</dbReference>
<dbReference type="Proteomes" id="UP000193804">
    <property type="component" value="Unassembled WGS sequence"/>
</dbReference>
<dbReference type="CDD" id="cd17515">
    <property type="entry name" value="RMtype1_S_MjaORF132P_Sau1132ORF3780P-TRD1-CR1_like"/>
    <property type="match status" value="1"/>
</dbReference>
<dbReference type="GO" id="GO:0003677">
    <property type="term" value="F:DNA binding"/>
    <property type="evidence" value="ECO:0007669"/>
    <property type="project" value="UniProtKB-KW"/>
</dbReference>
<dbReference type="GO" id="GO:0009307">
    <property type="term" value="P:DNA restriction-modification system"/>
    <property type="evidence" value="ECO:0007669"/>
    <property type="project" value="UniProtKB-KW"/>
</dbReference>
<keyword evidence="3" id="KW-0238">DNA-binding</keyword>
<evidence type="ECO:0000313" key="6">
    <source>
        <dbReference type="Proteomes" id="UP000193804"/>
    </source>
</evidence>
<dbReference type="EMBL" id="FXAW01000002">
    <property type="protein sequence ID" value="SMG22633.1"/>
    <property type="molecule type" value="Genomic_DNA"/>
</dbReference>
<evidence type="ECO:0000256" key="1">
    <source>
        <dbReference type="ARBA" id="ARBA00010923"/>
    </source>
</evidence>
<evidence type="ECO:0000259" key="4">
    <source>
        <dbReference type="Pfam" id="PF01420"/>
    </source>
</evidence>
<protein>
    <submittedName>
        <fullName evidence="5">Type I restriction enzyme, S subunit</fullName>
    </submittedName>
</protein>
<accession>A0A1X7J4N8</accession>
<keyword evidence="2" id="KW-0680">Restriction system</keyword>
<proteinExistence type="inferred from homology"/>
<gene>
    <name evidence="5" type="ORF">SAMN05661096_01283</name>
</gene>